<protein>
    <submittedName>
        <fullName evidence="1">Uncharacterized protein</fullName>
    </submittedName>
</protein>
<accession>A0A0A9ASE5</accession>
<proteinExistence type="predicted"/>
<name>A0A0A9ASE5_ARUDO</name>
<sequence>MLCWRLLQCQQRCPLCWRLLQCQQRCPYYLLQRYYGECQIHGCS</sequence>
<evidence type="ECO:0000313" key="1">
    <source>
        <dbReference type="EMBL" id="JAD54629.1"/>
    </source>
</evidence>
<reference evidence="1" key="2">
    <citation type="journal article" date="2015" name="Data Brief">
        <title>Shoot transcriptome of the giant reed, Arundo donax.</title>
        <authorList>
            <person name="Barrero R.A."/>
            <person name="Guerrero F.D."/>
            <person name="Moolhuijzen P."/>
            <person name="Goolsby J.A."/>
            <person name="Tidwell J."/>
            <person name="Bellgard S.E."/>
            <person name="Bellgard M.I."/>
        </authorList>
    </citation>
    <scope>NUCLEOTIDE SEQUENCE</scope>
    <source>
        <tissue evidence="1">Shoot tissue taken approximately 20 cm above the soil surface</tissue>
    </source>
</reference>
<dbReference type="EMBL" id="GBRH01243266">
    <property type="protein sequence ID" value="JAD54629.1"/>
    <property type="molecule type" value="Transcribed_RNA"/>
</dbReference>
<dbReference type="AlphaFoldDB" id="A0A0A9ASE5"/>
<organism evidence="1">
    <name type="scientific">Arundo donax</name>
    <name type="common">Giant reed</name>
    <name type="synonym">Donax arundinaceus</name>
    <dbReference type="NCBI Taxonomy" id="35708"/>
    <lineage>
        <taxon>Eukaryota</taxon>
        <taxon>Viridiplantae</taxon>
        <taxon>Streptophyta</taxon>
        <taxon>Embryophyta</taxon>
        <taxon>Tracheophyta</taxon>
        <taxon>Spermatophyta</taxon>
        <taxon>Magnoliopsida</taxon>
        <taxon>Liliopsida</taxon>
        <taxon>Poales</taxon>
        <taxon>Poaceae</taxon>
        <taxon>PACMAD clade</taxon>
        <taxon>Arundinoideae</taxon>
        <taxon>Arundineae</taxon>
        <taxon>Arundo</taxon>
    </lineage>
</organism>
<reference evidence="1" key="1">
    <citation type="submission" date="2014-09" db="EMBL/GenBank/DDBJ databases">
        <authorList>
            <person name="Magalhaes I.L.F."/>
            <person name="Oliveira U."/>
            <person name="Santos F.R."/>
            <person name="Vidigal T.H.D.A."/>
            <person name="Brescovit A.D."/>
            <person name="Santos A.J."/>
        </authorList>
    </citation>
    <scope>NUCLEOTIDE SEQUENCE</scope>
    <source>
        <tissue evidence="1">Shoot tissue taken approximately 20 cm above the soil surface</tissue>
    </source>
</reference>